<keyword evidence="4" id="KW-1185">Reference proteome</keyword>
<dbReference type="Pfam" id="PF07893">
    <property type="entry name" value="DUF1668"/>
    <property type="match status" value="1"/>
</dbReference>
<dbReference type="EMBL" id="CM000882">
    <property type="protein sequence ID" value="KQJ93229.1"/>
    <property type="molecule type" value="Genomic_DNA"/>
</dbReference>
<feature type="compositionally biased region" description="Basic and acidic residues" evidence="1">
    <location>
        <begin position="20"/>
        <end position="31"/>
    </location>
</feature>
<dbReference type="InParanoid" id="A0A0Q3LL89"/>
<sequence length="328" mass="35906">VRPTAPVSSALHRINPARLFHPENHSPDQKKKASPAPAVENCRLPRPAMTFRSHHGDNNGIQHLMLLGRGKDKILVLGDEDGQAAIYDDGGGAGAGSFHALPRAPTAARRSTEPLSVALGDGLCVLKECPGEGDKERSVEALVWGQDPRERGWRYSRRALPPPPPHARKKEDPFGVHGLRYEKAGESGLWVSAAEGGTYALDTAAGERSKVGDWALPFTWRAEYAPEHGLWFGFSSSPSYGEPSQLCAEWVTHLGCGRFCLARLVKEKKRPPRGFCSWCCVVDARDFAVLTGVEVRRDEDGGGLRLVEHKTCRYSLGHELSQITTFLC</sequence>
<dbReference type="Gramene" id="KQJ93229">
    <property type="protein sequence ID" value="KQJ93229"/>
    <property type="gene ID" value="BRADI_3g03299v3"/>
</dbReference>
<evidence type="ECO:0000313" key="2">
    <source>
        <dbReference type="EMBL" id="KQJ93229.1"/>
    </source>
</evidence>
<feature type="region of interest" description="Disordered" evidence="1">
    <location>
        <begin position="154"/>
        <end position="174"/>
    </location>
</feature>
<dbReference type="InterPro" id="IPR012871">
    <property type="entry name" value="DUF1668_ORYSA"/>
</dbReference>
<reference evidence="2" key="2">
    <citation type="submission" date="2017-06" db="EMBL/GenBank/DDBJ databases">
        <title>WGS assembly of Brachypodium distachyon.</title>
        <authorList>
            <consortium name="The International Brachypodium Initiative"/>
            <person name="Lucas S."/>
            <person name="Harmon-Smith M."/>
            <person name="Lail K."/>
            <person name="Tice H."/>
            <person name="Grimwood J."/>
            <person name="Bruce D."/>
            <person name="Barry K."/>
            <person name="Shu S."/>
            <person name="Lindquist E."/>
            <person name="Wang M."/>
            <person name="Pitluck S."/>
            <person name="Vogel J.P."/>
            <person name="Garvin D.F."/>
            <person name="Mockler T.C."/>
            <person name="Schmutz J."/>
            <person name="Rokhsar D."/>
            <person name="Bevan M.W."/>
        </authorList>
    </citation>
    <scope>NUCLEOTIDE SEQUENCE</scope>
    <source>
        <strain evidence="2">Bd21</strain>
    </source>
</reference>
<dbReference type="Proteomes" id="UP000008810">
    <property type="component" value="Chromosome 3"/>
</dbReference>
<feature type="non-terminal residue" evidence="2">
    <location>
        <position position="1"/>
    </location>
</feature>
<dbReference type="OrthoDB" id="580842at2759"/>
<evidence type="ECO:0000313" key="4">
    <source>
        <dbReference type="Proteomes" id="UP000008810"/>
    </source>
</evidence>
<reference evidence="3" key="3">
    <citation type="submission" date="2018-08" db="UniProtKB">
        <authorList>
            <consortium name="EnsemblPlants"/>
        </authorList>
    </citation>
    <scope>IDENTIFICATION</scope>
    <source>
        <strain evidence="3">cv. Bd21</strain>
    </source>
</reference>
<protein>
    <submittedName>
        <fullName evidence="2 3">Uncharacterized protein</fullName>
    </submittedName>
</protein>
<organism evidence="2">
    <name type="scientific">Brachypodium distachyon</name>
    <name type="common">Purple false brome</name>
    <name type="synonym">Trachynia distachya</name>
    <dbReference type="NCBI Taxonomy" id="15368"/>
    <lineage>
        <taxon>Eukaryota</taxon>
        <taxon>Viridiplantae</taxon>
        <taxon>Streptophyta</taxon>
        <taxon>Embryophyta</taxon>
        <taxon>Tracheophyta</taxon>
        <taxon>Spermatophyta</taxon>
        <taxon>Magnoliopsida</taxon>
        <taxon>Liliopsida</taxon>
        <taxon>Poales</taxon>
        <taxon>Poaceae</taxon>
        <taxon>BOP clade</taxon>
        <taxon>Pooideae</taxon>
        <taxon>Stipodae</taxon>
        <taxon>Brachypodieae</taxon>
        <taxon>Brachypodium</taxon>
    </lineage>
</organism>
<dbReference type="PANTHER" id="PTHR33085:SF135">
    <property type="entry name" value="OS02G0146900 PROTEIN"/>
    <property type="match status" value="1"/>
</dbReference>
<name>A0A0Q3LL89_BRADI</name>
<gene>
    <name evidence="2" type="ORF">BRADI_3g03299v3</name>
</gene>
<proteinExistence type="predicted"/>
<dbReference type="AlphaFoldDB" id="A0A0Q3LL89"/>
<reference evidence="2 3" key="1">
    <citation type="journal article" date="2010" name="Nature">
        <title>Genome sequencing and analysis of the model grass Brachypodium distachyon.</title>
        <authorList>
            <consortium name="International Brachypodium Initiative"/>
        </authorList>
    </citation>
    <scope>NUCLEOTIDE SEQUENCE [LARGE SCALE GENOMIC DNA]</scope>
    <source>
        <strain evidence="2 3">Bd21</strain>
    </source>
</reference>
<evidence type="ECO:0000313" key="3">
    <source>
        <dbReference type="EnsemblPlants" id="KQJ93229"/>
    </source>
</evidence>
<evidence type="ECO:0000256" key="1">
    <source>
        <dbReference type="SAM" id="MobiDB-lite"/>
    </source>
</evidence>
<accession>A0A0Q3LL89</accession>
<dbReference type="PANTHER" id="PTHR33085">
    <property type="entry name" value="OS12G0113100 PROTEIN-RELATED"/>
    <property type="match status" value="1"/>
</dbReference>
<dbReference type="EnsemblPlants" id="KQJ93229">
    <property type="protein sequence ID" value="KQJ93229"/>
    <property type="gene ID" value="BRADI_3g03299v3"/>
</dbReference>
<dbReference type="STRING" id="15368.A0A0Q3LL89"/>
<feature type="region of interest" description="Disordered" evidence="1">
    <location>
        <begin position="1"/>
        <end position="38"/>
    </location>
</feature>